<dbReference type="InterPro" id="IPR051070">
    <property type="entry name" value="NF-kappa-B_inhibitor"/>
</dbReference>
<evidence type="ECO:0000256" key="2">
    <source>
        <dbReference type="ARBA" id="ARBA00023043"/>
    </source>
</evidence>
<comment type="caution">
    <text evidence="7">The sequence shown here is derived from an EMBL/GenBank/DDBJ whole genome shotgun (WGS) entry which is preliminary data.</text>
</comment>
<dbReference type="PROSITE" id="PS50005">
    <property type="entry name" value="TPR"/>
    <property type="match status" value="1"/>
</dbReference>
<dbReference type="SMART" id="SM00248">
    <property type="entry name" value="ANK"/>
    <property type="match status" value="4"/>
</dbReference>
<evidence type="ECO:0000256" key="5">
    <source>
        <dbReference type="SAM" id="Coils"/>
    </source>
</evidence>
<evidence type="ECO:0000313" key="9">
    <source>
        <dbReference type="Proteomes" id="UP000663834"/>
    </source>
</evidence>
<dbReference type="EMBL" id="CAJNOW010017772">
    <property type="protein sequence ID" value="CAF1660280.1"/>
    <property type="molecule type" value="Genomic_DNA"/>
</dbReference>
<dbReference type="GO" id="GO:0005829">
    <property type="term" value="C:cytosol"/>
    <property type="evidence" value="ECO:0007669"/>
    <property type="project" value="TreeGrafter"/>
</dbReference>
<evidence type="ECO:0000313" key="8">
    <source>
        <dbReference type="EMBL" id="CAF2083791.1"/>
    </source>
</evidence>
<keyword evidence="1" id="KW-0677">Repeat</keyword>
<protein>
    <submittedName>
        <fullName evidence="7">Uncharacterized protein</fullName>
    </submittedName>
</protein>
<proteinExistence type="predicted"/>
<dbReference type="Proteomes" id="UP000663824">
    <property type="component" value="Unassembled WGS sequence"/>
</dbReference>
<dbReference type="PROSITE" id="PS50088">
    <property type="entry name" value="ANK_REPEAT"/>
    <property type="match status" value="1"/>
</dbReference>
<dbReference type="GO" id="GO:0051059">
    <property type="term" value="F:NF-kappaB binding"/>
    <property type="evidence" value="ECO:0007669"/>
    <property type="project" value="TreeGrafter"/>
</dbReference>
<dbReference type="Pfam" id="PF12796">
    <property type="entry name" value="Ank_2"/>
    <property type="match status" value="2"/>
</dbReference>
<gene>
    <name evidence="6" type="ORF">CJN711_LOCUS32421</name>
    <name evidence="7" type="ORF">KQP761_LOCUS31880</name>
    <name evidence="8" type="ORF">MBJ925_LOCUS19139</name>
</gene>
<evidence type="ECO:0000313" key="6">
    <source>
        <dbReference type="EMBL" id="CAF1575789.1"/>
    </source>
</evidence>
<dbReference type="InterPro" id="IPR019734">
    <property type="entry name" value="TPR_rpt"/>
</dbReference>
<reference evidence="7" key="1">
    <citation type="submission" date="2021-02" db="EMBL/GenBank/DDBJ databases">
        <authorList>
            <person name="Nowell W R."/>
        </authorList>
    </citation>
    <scope>NUCLEOTIDE SEQUENCE</scope>
</reference>
<keyword evidence="2 3" id="KW-0040">ANK repeat</keyword>
<dbReference type="SUPFAM" id="SSF48452">
    <property type="entry name" value="TPR-like"/>
    <property type="match status" value="1"/>
</dbReference>
<dbReference type="OrthoDB" id="20727at2759"/>
<dbReference type="InterPro" id="IPR011990">
    <property type="entry name" value="TPR-like_helical_dom_sf"/>
</dbReference>
<dbReference type="AlphaFoldDB" id="A0A816FDV4"/>
<dbReference type="SMART" id="SM00028">
    <property type="entry name" value="TPR"/>
    <property type="match status" value="2"/>
</dbReference>
<dbReference type="InterPro" id="IPR002110">
    <property type="entry name" value="Ankyrin_rpt"/>
</dbReference>
<dbReference type="EMBL" id="CAJNRE010009636">
    <property type="protein sequence ID" value="CAF2083791.1"/>
    <property type="molecule type" value="Genomic_DNA"/>
</dbReference>
<dbReference type="InterPro" id="IPR036770">
    <property type="entry name" value="Ankyrin_rpt-contain_sf"/>
</dbReference>
<dbReference type="Proteomes" id="UP000663834">
    <property type="component" value="Unassembled WGS sequence"/>
</dbReference>
<feature type="coiled-coil region" evidence="5">
    <location>
        <begin position="392"/>
        <end position="419"/>
    </location>
</feature>
<dbReference type="Proteomes" id="UP000663855">
    <property type="component" value="Unassembled WGS sequence"/>
</dbReference>
<dbReference type="PANTHER" id="PTHR46680">
    <property type="entry name" value="NF-KAPPA-B INHIBITOR ALPHA"/>
    <property type="match status" value="1"/>
</dbReference>
<dbReference type="Gene3D" id="1.25.40.10">
    <property type="entry name" value="Tetratricopeptide repeat domain"/>
    <property type="match status" value="1"/>
</dbReference>
<name>A0A816FDV4_9BILA</name>
<accession>A0A816FDV4</accession>
<keyword evidence="4" id="KW-0802">TPR repeat</keyword>
<dbReference type="GO" id="GO:0071356">
    <property type="term" value="P:cellular response to tumor necrosis factor"/>
    <property type="evidence" value="ECO:0007669"/>
    <property type="project" value="TreeGrafter"/>
</dbReference>
<sequence length="421" mass="48157">MSKRWKYNDEDSSKTDYQMSVDDKILSSDINNYIQATTVQASYPYHTSVCGSLLYTAPTNTPSDIFSYLRHGNFEAFRRSLDIYHNNIIKIKNDHGQTVLHVLVIHAYQYVWVRLLMMRGCDTCAQDLDGYTAAHYAVERDDVEMLKALTLRFHTQAKPIPEERITAIHEQCLKALSVKNNQGLTAFMLACHHESIKCLNYLNELNINDSNLEDKYGDTCLHYAVARRNESLVEKLINTHRADVNSGNQMRPSALDIFQYNREQQKPTDRRKDEQIEQLLLLNNARNRCTIRRVTSKRKGSIDSEESIISNLACISLDLTANGQIETARSHARMAAALQAKGNIDDAQECYKQAMTFTPDNTIDWATYAFHVAVVHVIHGEERIALELLQKAIAIRKQLEHHSQEIDQLQKAIDKIQAQTS</sequence>
<dbReference type="PANTHER" id="PTHR46680:SF3">
    <property type="entry name" value="NF-KAPPA-B INHIBITOR CACTUS"/>
    <property type="match status" value="1"/>
</dbReference>
<evidence type="ECO:0000256" key="1">
    <source>
        <dbReference type="ARBA" id="ARBA00022737"/>
    </source>
</evidence>
<evidence type="ECO:0000256" key="3">
    <source>
        <dbReference type="PROSITE-ProRule" id="PRU00023"/>
    </source>
</evidence>
<keyword evidence="5" id="KW-0175">Coiled coil</keyword>
<organism evidence="7 9">
    <name type="scientific">Rotaria magnacalcarata</name>
    <dbReference type="NCBI Taxonomy" id="392030"/>
    <lineage>
        <taxon>Eukaryota</taxon>
        <taxon>Metazoa</taxon>
        <taxon>Spiralia</taxon>
        <taxon>Gnathifera</taxon>
        <taxon>Rotifera</taxon>
        <taxon>Eurotatoria</taxon>
        <taxon>Bdelloidea</taxon>
        <taxon>Philodinida</taxon>
        <taxon>Philodinidae</taxon>
        <taxon>Rotaria</taxon>
    </lineage>
</organism>
<evidence type="ECO:0000256" key="4">
    <source>
        <dbReference type="PROSITE-ProRule" id="PRU00339"/>
    </source>
</evidence>
<dbReference type="EMBL" id="CAJNOV010015532">
    <property type="protein sequence ID" value="CAF1575789.1"/>
    <property type="molecule type" value="Genomic_DNA"/>
</dbReference>
<feature type="repeat" description="ANK" evidence="3">
    <location>
        <begin position="216"/>
        <end position="249"/>
    </location>
</feature>
<dbReference type="SUPFAM" id="SSF48403">
    <property type="entry name" value="Ankyrin repeat"/>
    <property type="match status" value="1"/>
</dbReference>
<evidence type="ECO:0000313" key="7">
    <source>
        <dbReference type="EMBL" id="CAF1660280.1"/>
    </source>
</evidence>
<feature type="repeat" description="TPR" evidence="4">
    <location>
        <begin position="328"/>
        <end position="361"/>
    </location>
</feature>
<dbReference type="Gene3D" id="1.25.40.20">
    <property type="entry name" value="Ankyrin repeat-containing domain"/>
    <property type="match status" value="1"/>
</dbReference>